<dbReference type="PANTHER" id="PTHR23245">
    <property type="entry name" value="TRNA METHYLTRANSFERASE"/>
    <property type="match status" value="1"/>
</dbReference>
<evidence type="ECO:0000256" key="7">
    <source>
        <dbReference type="ARBA" id="ARBA00023128"/>
    </source>
</evidence>
<feature type="compositionally biased region" description="Basic and acidic residues" evidence="10">
    <location>
        <begin position="327"/>
        <end position="346"/>
    </location>
</feature>
<gene>
    <name evidence="12" type="ORF">KC19_8G183700</name>
</gene>
<evidence type="ECO:0000256" key="5">
    <source>
        <dbReference type="ARBA" id="ARBA00022691"/>
    </source>
</evidence>
<dbReference type="FunFam" id="3.40.50.150:FF:000795">
    <property type="entry name" value="tRNA (guanine(37)-N1)-methyltransferase"/>
    <property type="match status" value="1"/>
</dbReference>
<reference evidence="12" key="1">
    <citation type="submission" date="2020-06" db="EMBL/GenBank/DDBJ databases">
        <title>WGS assembly of Ceratodon purpureus strain R40.</title>
        <authorList>
            <person name="Carey S.B."/>
            <person name="Jenkins J."/>
            <person name="Shu S."/>
            <person name="Lovell J.T."/>
            <person name="Sreedasyam A."/>
            <person name="Maumus F."/>
            <person name="Tiley G.P."/>
            <person name="Fernandez-Pozo N."/>
            <person name="Barry K."/>
            <person name="Chen C."/>
            <person name="Wang M."/>
            <person name="Lipzen A."/>
            <person name="Daum C."/>
            <person name="Saski C.A."/>
            <person name="Payton A.C."/>
            <person name="Mcbreen J.C."/>
            <person name="Conrad R.E."/>
            <person name="Kollar L.M."/>
            <person name="Olsson S."/>
            <person name="Huttunen S."/>
            <person name="Landis J.B."/>
            <person name="Wickett N.J."/>
            <person name="Johnson M.G."/>
            <person name="Rensing S.A."/>
            <person name="Grimwood J."/>
            <person name="Schmutz J."/>
            <person name="Mcdaniel S.F."/>
        </authorList>
    </citation>
    <scope>NUCLEOTIDE SEQUENCE</scope>
    <source>
        <strain evidence="12">R40</strain>
    </source>
</reference>
<dbReference type="Gene3D" id="3.30.300.110">
    <property type="entry name" value="Met-10+ protein-like domains"/>
    <property type="match status" value="1"/>
</dbReference>
<feature type="compositionally biased region" description="Polar residues" evidence="10">
    <location>
        <begin position="348"/>
        <end position="358"/>
    </location>
</feature>
<keyword evidence="13" id="KW-1185">Reference proteome</keyword>
<evidence type="ECO:0000256" key="2">
    <source>
        <dbReference type="ARBA" id="ARBA00022490"/>
    </source>
</evidence>
<evidence type="ECO:0000256" key="4">
    <source>
        <dbReference type="ARBA" id="ARBA00022679"/>
    </source>
</evidence>
<comment type="function">
    <text evidence="9">Specifically methylates the N1 position of guanosine-37 in various cytoplasmic and mitochondrial tRNAs. Methylation is not dependent on the nature of the nucleoside 5' of the target nucleoside. This is the first step in the biosynthesis of wybutosine (yW), a modified base adjacent to the anticodon of tRNAs and required for accurate decoding.</text>
</comment>
<sequence>MSLTMAGAGSSPALDKSRFLQRLPCAALRIPKQRSHLVASLLSRFLLDMPRVRHIVPDPDDPFMRLLLLAPNITLPGLQGLPEDKKQALANIVPLDVVQHEVVLDYSYWPVEHILKEILPAGCDVPSSFETIGHIAHLNLRDDLLLYKKVIAEVILDKNPKLRTVVNKVGTITNEFRVPEFELLAGDPSLVTEIKQHGATFRLDFGMVYWNSRLEGEHKRLFAQFKPGQIIVDMFAGIGPFAIPAAQHGCVVFANDLNPTSVKYLKLNSQINKVGDRVKAFNMDARDFMRKLVSEEEGIVGQLATPIVIDESIVHDTSNLSTKRSKKSDIGKDGGEHPTGERRDTVEAPSSEQGNDIPSTKKSEEKKGKKVRVSGFVKMNISDIKPWERFDHIVMNLPASALEFLDVLNGLLPKGRWKGIMPRVHCYCFMRSNETNEDIMKKAETYLGSSIVDPNIYVVRDVAPNKIMLCVSFNLPEAVAFAPTPEPAILEETEASSLKRPRTE</sequence>
<dbReference type="AlphaFoldDB" id="A0A8T0H8E3"/>
<dbReference type="CDD" id="cd02440">
    <property type="entry name" value="AdoMet_MTases"/>
    <property type="match status" value="1"/>
</dbReference>
<feature type="region of interest" description="Disordered" evidence="10">
    <location>
        <begin position="319"/>
        <end position="369"/>
    </location>
</feature>
<dbReference type="EC" id="2.1.1.228" evidence="9"/>
<comment type="caution">
    <text evidence="12">The sequence shown here is derived from an EMBL/GenBank/DDBJ whole genome shotgun (WGS) entry which is preliminary data.</text>
</comment>
<organism evidence="12 13">
    <name type="scientific">Ceratodon purpureus</name>
    <name type="common">Fire moss</name>
    <name type="synonym">Dicranum purpureum</name>
    <dbReference type="NCBI Taxonomy" id="3225"/>
    <lineage>
        <taxon>Eukaryota</taxon>
        <taxon>Viridiplantae</taxon>
        <taxon>Streptophyta</taxon>
        <taxon>Embryophyta</taxon>
        <taxon>Bryophyta</taxon>
        <taxon>Bryophytina</taxon>
        <taxon>Bryopsida</taxon>
        <taxon>Dicranidae</taxon>
        <taxon>Pseudoditrichales</taxon>
        <taxon>Ditrichaceae</taxon>
        <taxon>Ceratodon</taxon>
    </lineage>
</organism>
<comment type="similarity">
    <text evidence="1">Belongs to the class I-like SAM-binding methyltransferase superfamily. TRM5/TYW2 family.</text>
</comment>
<dbReference type="EMBL" id="CM026429">
    <property type="protein sequence ID" value="KAG0565342.1"/>
    <property type="molecule type" value="Genomic_DNA"/>
</dbReference>
<comment type="catalytic activity">
    <reaction evidence="9">
        <text>guanosine(37) in tRNA + S-adenosyl-L-methionine = N(1)-methylguanosine(37) in tRNA + S-adenosyl-L-homocysteine + H(+)</text>
        <dbReference type="Rhea" id="RHEA:36899"/>
        <dbReference type="Rhea" id="RHEA-COMP:10145"/>
        <dbReference type="Rhea" id="RHEA-COMP:10147"/>
        <dbReference type="ChEBI" id="CHEBI:15378"/>
        <dbReference type="ChEBI" id="CHEBI:57856"/>
        <dbReference type="ChEBI" id="CHEBI:59789"/>
        <dbReference type="ChEBI" id="CHEBI:73542"/>
        <dbReference type="ChEBI" id="CHEBI:74269"/>
        <dbReference type="EC" id="2.1.1.228"/>
    </reaction>
</comment>
<dbReference type="GO" id="GO:0002939">
    <property type="term" value="P:tRNA N1-guanine methylation"/>
    <property type="evidence" value="ECO:0007669"/>
    <property type="project" value="TreeGrafter"/>
</dbReference>
<dbReference type="InterPro" id="IPR056743">
    <property type="entry name" value="TRM5-TYW2-like_MTfase"/>
</dbReference>
<keyword evidence="4 9" id="KW-0808">Transferase</keyword>
<evidence type="ECO:0000256" key="8">
    <source>
        <dbReference type="ARBA" id="ARBA00023242"/>
    </source>
</evidence>
<evidence type="ECO:0000256" key="10">
    <source>
        <dbReference type="SAM" id="MobiDB-lite"/>
    </source>
</evidence>
<dbReference type="Proteomes" id="UP000822688">
    <property type="component" value="Chromosome 8"/>
</dbReference>
<dbReference type="InterPro" id="IPR025792">
    <property type="entry name" value="tRNA_Gua_MeTrfase_euk"/>
</dbReference>
<dbReference type="HAMAP" id="MF_03152">
    <property type="entry name" value="TRM5"/>
    <property type="match status" value="1"/>
</dbReference>
<dbReference type="InterPro" id="IPR030382">
    <property type="entry name" value="MeTrfase_TRM5/TYW2"/>
</dbReference>
<name>A0A8T0H8E3_CERPU</name>
<keyword evidence="7 9" id="KW-0496">Mitochondrion</keyword>
<feature type="binding site" evidence="9">
    <location>
        <begin position="284"/>
        <end position="285"/>
    </location>
    <ligand>
        <name>S-adenosyl-L-methionine</name>
        <dbReference type="ChEBI" id="CHEBI:59789"/>
    </ligand>
</feature>
<feature type="binding site" evidence="9">
    <location>
        <position position="396"/>
    </location>
    <ligand>
        <name>S-adenosyl-L-methionine</name>
        <dbReference type="ChEBI" id="CHEBI:59789"/>
    </ligand>
</feature>
<comment type="similarity">
    <text evidence="9">Belongs to the TRM5 / TYW2 family.</text>
</comment>
<feature type="binding site" evidence="9">
    <location>
        <position position="218"/>
    </location>
    <ligand>
        <name>S-adenosyl-L-methionine</name>
        <dbReference type="ChEBI" id="CHEBI:59789"/>
    </ligand>
</feature>
<keyword evidence="5 9" id="KW-0949">S-adenosyl-L-methionine</keyword>
<comment type="subcellular location">
    <subcellularLocation>
        <location evidence="9">Mitochondrion matrix</location>
    </subcellularLocation>
    <subcellularLocation>
        <location evidence="9">Nucleus</location>
    </subcellularLocation>
    <subcellularLocation>
        <location evidence="9">Cytoplasm</location>
    </subcellularLocation>
    <text evidence="9">Predominantly in the mitochondria and in the nucleus.</text>
</comment>
<keyword evidence="8 9" id="KW-0539">Nucleus</keyword>
<proteinExistence type="inferred from homology"/>
<dbReference type="GO" id="GO:0005634">
    <property type="term" value="C:nucleus"/>
    <property type="evidence" value="ECO:0007669"/>
    <property type="project" value="UniProtKB-SubCell"/>
</dbReference>
<dbReference type="Pfam" id="PF02475">
    <property type="entry name" value="TRM5-TYW2_MTfase"/>
    <property type="match status" value="1"/>
</dbReference>
<evidence type="ECO:0000313" key="13">
    <source>
        <dbReference type="Proteomes" id="UP000822688"/>
    </source>
</evidence>
<evidence type="ECO:0000313" key="12">
    <source>
        <dbReference type="EMBL" id="KAG0565342.1"/>
    </source>
</evidence>
<evidence type="ECO:0000256" key="9">
    <source>
        <dbReference type="HAMAP-Rule" id="MF_03152"/>
    </source>
</evidence>
<dbReference type="SUPFAM" id="SSF53335">
    <property type="entry name" value="S-adenosyl-L-methionine-dependent methyltransferases"/>
    <property type="match status" value="1"/>
</dbReference>
<dbReference type="Pfam" id="PF25133">
    <property type="entry name" value="TYW2_N_2"/>
    <property type="match status" value="1"/>
</dbReference>
<dbReference type="Gene3D" id="3.40.50.150">
    <property type="entry name" value="Vaccinia Virus protein VP39"/>
    <property type="match status" value="1"/>
</dbReference>
<evidence type="ECO:0000259" key="11">
    <source>
        <dbReference type="PROSITE" id="PS51684"/>
    </source>
</evidence>
<dbReference type="GO" id="GO:0005759">
    <property type="term" value="C:mitochondrial matrix"/>
    <property type="evidence" value="ECO:0007669"/>
    <property type="project" value="UniProtKB-SubCell"/>
</dbReference>
<keyword evidence="6 9" id="KW-0819">tRNA processing</keyword>
<accession>A0A8T0H8E3</accession>
<evidence type="ECO:0000256" key="1">
    <source>
        <dbReference type="ARBA" id="ARBA00009775"/>
    </source>
</evidence>
<keyword evidence="2 9" id="KW-0963">Cytoplasm</keyword>
<dbReference type="FunFam" id="3.30.300.110:FF:000004">
    <property type="entry name" value="tRNA (guanine(37)-N1)-methyltransferase"/>
    <property type="match status" value="1"/>
</dbReference>
<feature type="binding site" evidence="9">
    <location>
        <begin position="256"/>
        <end position="257"/>
    </location>
    <ligand>
        <name>S-adenosyl-L-methionine</name>
        <dbReference type="ChEBI" id="CHEBI:59789"/>
    </ligand>
</feature>
<keyword evidence="3 9" id="KW-0489">Methyltransferase</keyword>
<comment type="subunit">
    <text evidence="9">Monomer.</text>
</comment>
<dbReference type="InterPro" id="IPR029063">
    <property type="entry name" value="SAM-dependent_MTases_sf"/>
</dbReference>
<dbReference type="PROSITE" id="PS51684">
    <property type="entry name" value="SAM_MT_TRM5_TYW2"/>
    <property type="match status" value="1"/>
</dbReference>
<protein>
    <recommendedName>
        <fullName evidence="9">tRNA (guanine(37)-N1)-methyltransferase</fullName>
        <ecNumber evidence="9">2.1.1.228</ecNumber>
    </recommendedName>
    <alternativeName>
        <fullName evidence="9">M1G-methyltransferase</fullName>
    </alternativeName>
    <alternativeName>
        <fullName evidence="9">tRNA [GM37] methyltransferase</fullName>
    </alternativeName>
    <alternativeName>
        <fullName evidence="9">tRNA methyltransferase 5 homolog</fullName>
    </alternativeName>
</protein>
<dbReference type="PANTHER" id="PTHR23245:SF36">
    <property type="entry name" value="TRNA (GUANINE(37)-N1)-METHYLTRANSFERASE"/>
    <property type="match status" value="1"/>
</dbReference>
<dbReference type="GO" id="GO:0052906">
    <property type="term" value="F:tRNA (guanine(37)-N1)-methyltransferase activity"/>
    <property type="evidence" value="ECO:0007669"/>
    <property type="project" value="UniProtKB-UniRule"/>
</dbReference>
<feature type="domain" description="SAM-dependent methyltransferase TRM5/TYW2-type" evidence="11">
    <location>
        <begin position="129"/>
        <end position="477"/>
    </location>
</feature>
<evidence type="ECO:0000256" key="3">
    <source>
        <dbReference type="ARBA" id="ARBA00022603"/>
    </source>
</evidence>
<evidence type="ECO:0000256" key="6">
    <source>
        <dbReference type="ARBA" id="ARBA00022694"/>
    </source>
</evidence>
<dbReference type="InterPro" id="IPR056744">
    <property type="entry name" value="TRM5/TYW2-like_N"/>
</dbReference>